<dbReference type="InterPro" id="IPR027417">
    <property type="entry name" value="P-loop_NTPase"/>
</dbReference>
<gene>
    <name evidence="2" type="ORF">QuyetLC_24000</name>
</gene>
<dbReference type="AlphaFoldDB" id="A0A640MMD2"/>
<protein>
    <recommendedName>
        <fullName evidence="1">ATPase dynein-related AAA domain-containing protein</fullName>
    </recommendedName>
</protein>
<dbReference type="GO" id="GO:0016887">
    <property type="term" value="F:ATP hydrolysis activity"/>
    <property type="evidence" value="ECO:0007669"/>
    <property type="project" value="InterPro"/>
</dbReference>
<dbReference type="SUPFAM" id="SSF52540">
    <property type="entry name" value="P-loop containing nucleoside triphosphate hydrolases"/>
    <property type="match status" value="1"/>
</dbReference>
<dbReference type="EMBL" id="BLEY01000023">
    <property type="protein sequence ID" value="GEU13300.1"/>
    <property type="molecule type" value="Genomic_DNA"/>
</dbReference>
<accession>A0A640MMD2</accession>
<comment type="caution">
    <text evidence="2">The sequence shown here is derived from an EMBL/GenBank/DDBJ whole genome shotgun (WGS) entry which is preliminary data.</text>
</comment>
<feature type="domain" description="ATPase dynein-related AAA" evidence="1">
    <location>
        <begin position="337"/>
        <end position="494"/>
    </location>
</feature>
<dbReference type="Gene3D" id="3.40.50.300">
    <property type="entry name" value="P-loop containing nucleotide triphosphate hydrolases"/>
    <property type="match status" value="1"/>
</dbReference>
<reference evidence="2" key="1">
    <citation type="submission" date="2019-12" db="EMBL/GenBank/DDBJ databases">
        <title>Epidemiological and comparative genomic analysis of Bacillus anthracis isolated from northern Vietnam.</title>
        <authorList>
            <person name="Hoang T.T.H."/>
            <person name="Dang D.A."/>
            <person name="Pham M.H."/>
            <person name="Luong M.H."/>
            <person name="Tran N.D."/>
            <person name="Nguyen T.H."/>
            <person name="Nguyen T.T."/>
            <person name="Inoue S."/>
            <person name="Morikawa S."/>
            <person name="Okutani A."/>
        </authorList>
    </citation>
    <scope>NUCLEOTIDE SEQUENCE</scope>
    <source>
        <strain evidence="2">QuyetLC</strain>
    </source>
</reference>
<name>A0A640MMD2_BACAN</name>
<proteinExistence type="predicted"/>
<sequence>MVLKQGKQDYQIIGYLEDDLNKIKINSDDVMYFFLTPLSDFPSSVIDNVEGVQIYSNTLTKFGFIDDINKSHGTRAQALKEFLDPYIIVCTPKIKRNHEQARNYYQGDDLELISKPKSEIFKNLIKENESLVPIPVFSINNSDSVIKDEIHFENQLLNGKLLGKLVNFSKDNEDYPLNVFWENTDGSRVLFGEIIGQNNSIYGVAYRIEKDNFYKKFIDEDSKNYLGYDDFINQTKDIIFVPYPLLQKIIENKKDINEDIENTSDSKASTVSSIITGQAQTDIPELEDKHTIQQNNHFSEQNEFIERFNQLTIRSKLHYSKRDLWNFHTAMLGDSLVVLAGLSGTGKSQLVTSYAKALQLSDTQIKFISVRPFWEDDSDLLGYADTVNSVYRPGDSGLIDALLEASRHKENIYMVCFDEMNLARVEHYFSQFLSVLEMEPSTRKIKLYNEDLENKLYNASTYPSTIEVGQNILFVGTINTDESTHQFSDKVLDRSNIISLELVPFYEIMEVNDYIQSDQKKRNQLKYDDFKNFKNTNPTNSLTQKEKEMFWKLHLAINSKDKNVGIGWRILKQIDEYLKNLPMQNDLSRREAIDIQLVQRVLSKIRGSDEQLSELVGKWSENDLKQVGEFEQIINEYPESSDFKYTKKILLQKARELNLHGFTL</sequence>
<dbReference type="GO" id="GO:0005524">
    <property type="term" value="F:ATP binding"/>
    <property type="evidence" value="ECO:0007669"/>
    <property type="project" value="InterPro"/>
</dbReference>
<dbReference type="Pfam" id="PF07728">
    <property type="entry name" value="AAA_5"/>
    <property type="match status" value="1"/>
</dbReference>
<reference evidence="2" key="2">
    <citation type="submission" date="2019-12" db="EMBL/GenBank/DDBJ databases">
        <authorList>
            <person name="Hoang T.H.H."/>
            <person name="Okutani A."/>
        </authorList>
    </citation>
    <scope>NUCLEOTIDE SEQUENCE</scope>
    <source>
        <strain evidence="2">QuyetLC</strain>
    </source>
</reference>
<dbReference type="InterPro" id="IPR011704">
    <property type="entry name" value="ATPase_dyneun-rel_AAA"/>
</dbReference>
<evidence type="ECO:0000313" key="2">
    <source>
        <dbReference type="EMBL" id="GEU13300.1"/>
    </source>
</evidence>
<organism evidence="2">
    <name type="scientific">Bacillus anthracis</name>
    <name type="common">anthrax bacterium</name>
    <dbReference type="NCBI Taxonomy" id="1392"/>
    <lineage>
        <taxon>Bacteria</taxon>
        <taxon>Bacillati</taxon>
        <taxon>Bacillota</taxon>
        <taxon>Bacilli</taxon>
        <taxon>Bacillales</taxon>
        <taxon>Bacillaceae</taxon>
        <taxon>Bacillus</taxon>
        <taxon>Bacillus cereus group</taxon>
    </lineage>
</organism>
<evidence type="ECO:0000259" key="1">
    <source>
        <dbReference type="Pfam" id="PF07728"/>
    </source>
</evidence>